<dbReference type="EMBL" id="JAODUP010001259">
    <property type="protein sequence ID" value="KAK2140748.1"/>
    <property type="molecule type" value="Genomic_DNA"/>
</dbReference>
<dbReference type="Proteomes" id="UP001208570">
    <property type="component" value="Unassembled WGS sequence"/>
</dbReference>
<protein>
    <submittedName>
        <fullName evidence="1">Uncharacterized protein</fullName>
    </submittedName>
</protein>
<dbReference type="AlphaFoldDB" id="A0AAD9IUD8"/>
<name>A0AAD9IUD8_9ANNE</name>
<comment type="caution">
    <text evidence="1">The sequence shown here is derived from an EMBL/GenBank/DDBJ whole genome shotgun (WGS) entry which is preliminary data.</text>
</comment>
<keyword evidence="2" id="KW-1185">Reference proteome</keyword>
<proteinExistence type="predicted"/>
<evidence type="ECO:0000313" key="1">
    <source>
        <dbReference type="EMBL" id="KAK2140748.1"/>
    </source>
</evidence>
<evidence type="ECO:0000313" key="2">
    <source>
        <dbReference type="Proteomes" id="UP001208570"/>
    </source>
</evidence>
<gene>
    <name evidence="1" type="ORF">LSH36_1259g00008</name>
</gene>
<organism evidence="1 2">
    <name type="scientific">Paralvinella palmiformis</name>
    <dbReference type="NCBI Taxonomy" id="53620"/>
    <lineage>
        <taxon>Eukaryota</taxon>
        <taxon>Metazoa</taxon>
        <taxon>Spiralia</taxon>
        <taxon>Lophotrochozoa</taxon>
        <taxon>Annelida</taxon>
        <taxon>Polychaeta</taxon>
        <taxon>Sedentaria</taxon>
        <taxon>Canalipalpata</taxon>
        <taxon>Terebellida</taxon>
        <taxon>Terebelliformia</taxon>
        <taxon>Alvinellidae</taxon>
        <taxon>Paralvinella</taxon>
    </lineage>
</organism>
<accession>A0AAD9IUD8</accession>
<reference evidence="1" key="1">
    <citation type="journal article" date="2023" name="Mol. Biol. Evol.">
        <title>Third-Generation Sequencing Reveals the Adaptive Role of the Epigenome in Three Deep-Sea Polychaetes.</title>
        <authorList>
            <person name="Perez M."/>
            <person name="Aroh O."/>
            <person name="Sun Y."/>
            <person name="Lan Y."/>
            <person name="Juniper S.K."/>
            <person name="Young C.R."/>
            <person name="Angers B."/>
            <person name="Qian P.Y."/>
        </authorList>
    </citation>
    <scope>NUCLEOTIDE SEQUENCE</scope>
    <source>
        <strain evidence="1">P08H-3</strain>
    </source>
</reference>
<sequence>MPSKVEPQGSEVIEEIITDAAMTLEGMQRIVLDASSGAILQQRMGQSEDGTDAATNESVQIPVDENTTLLIEHFTGDAMIVPQMVTAETGSSAGHCGEGERVEHDQMVTTLMGEPQVTEVYMIIPTSDGSK</sequence>